<dbReference type="InterPro" id="IPR036249">
    <property type="entry name" value="Thioredoxin-like_sf"/>
</dbReference>
<dbReference type="Proteomes" id="UP000799421">
    <property type="component" value="Unassembled WGS sequence"/>
</dbReference>
<dbReference type="GO" id="GO:0045454">
    <property type="term" value="P:cell redox homeostasis"/>
    <property type="evidence" value="ECO:0007669"/>
    <property type="project" value="TreeGrafter"/>
</dbReference>
<dbReference type="PANTHER" id="PTHR10430:SF16">
    <property type="entry name" value="PEROXIREDOXIN-5, MITOCHONDRIAL"/>
    <property type="match status" value="1"/>
</dbReference>
<evidence type="ECO:0000256" key="5">
    <source>
        <dbReference type="ARBA" id="ARBA00023284"/>
    </source>
</evidence>
<dbReference type="InterPro" id="IPR037944">
    <property type="entry name" value="PRX5-like"/>
</dbReference>
<evidence type="ECO:0000256" key="7">
    <source>
        <dbReference type="ARBA" id="ARBA00079296"/>
    </source>
</evidence>
<dbReference type="OrthoDB" id="195498at2759"/>
<dbReference type="GO" id="GO:0005739">
    <property type="term" value="C:mitochondrion"/>
    <property type="evidence" value="ECO:0007669"/>
    <property type="project" value="TreeGrafter"/>
</dbReference>
<evidence type="ECO:0000259" key="10">
    <source>
        <dbReference type="PROSITE" id="PS51352"/>
    </source>
</evidence>
<accession>A0A6A7BVI7</accession>
<dbReference type="FunFam" id="3.40.30.10:FF:000020">
    <property type="entry name" value="Peroxiredoxin"/>
    <property type="match status" value="1"/>
</dbReference>
<keyword evidence="2 9" id="KW-0575">Peroxidase</keyword>
<evidence type="ECO:0000256" key="4">
    <source>
        <dbReference type="ARBA" id="ARBA00023002"/>
    </source>
</evidence>
<evidence type="ECO:0000313" key="11">
    <source>
        <dbReference type="EMBL" id="KAF2859153.1"/>
    </source>
</evidence>
<evidence type="ECO:0000256" key="2">
    <source>
        <dbReference type="ARBA" id="ARBA00022559"/>
    </source>
</evidence>
<dbReference type="CDD" id="cd03013">
    <property type="entry name" value="PRX5_like"/>
    <property type="match status" value="1"/>
</dbReference>
<dbReference type="InterPro" id="IPR013766">
    <property type="entry name" value="Thioredoxin_domain"/>
</dbReference>
<dbReference type="EMBL" id="MU005997">
    <property type="protein sequence ID" value="KAF2859153.1"/>
    <property type="molecule type" value="Genomic_DNA"/>
</dbReference>
<evidence type="ECO:0000313" key="12">
    <source>
        <dbReference type="Proteomes" id="UP000799421"/>
    </source>
</evidence>
<name>A0A6A7BVI7_9PEZI</name>
<comment type="function">
    <text evidence="9">Thiol-specific peroxidase that catalyzes the reduction of hydrogen peroxide and organic hydroperoxides to water and alcohols, respectively. Plays a role in cell protection against oxidative stress by detoxifying peroxides.</text>
</comment>
<comment type="similarity">
    <text evidence="1 9">Belongs to the peroxiredoxin family. Prx5 subfamily.</text>
</comment>
<dbReference type="GO" id="GO:0034599">
    <property type="term" value="P:cellular response to oxidative stress"/>
    <property type="evidence" value="ECO:0007669"/>
    <property type="project" value="InterPro"/>
</dbReference>
<dbReference type="Pfam" id="PF08534">
    <property type="entry name" value="Redoxin"/>
    <property type="match status" value="1"/>
</dbReference>
<evidence type="ECO:0000256" key="9">
    <source>
        <dbReference type="RuleBase" id="RU366011"/>
    </source>
</evidence>
<evidence type="ECO:0000256" key="3">
    <source>
        <dbReference type="ARBA" id="ARBA00022862"/>
    </source>
</evidence>
<reference evidence="11" key="1">
    <citation type="journal article" date="2020" name="Stud. Mycol.">
        <title>101 Dothideomycetes genomes: a test case for predicting lifestyles and emergence of pathogens.</title>
        <authorList>
            <person name="Haridas S."/>
            <person name="Albert R."/>
            <person name="Binder M."/>
            <person name="Bloem J."/>
            <person name="Labutti K."/>
            <person name="Salamov A."/>
            <person name="Andreopoulos B."/>
            <person name="Baker S."/>
            <person name="Barry K."/>
            <person name="Bills G."/>
            <person name="Bluhm B."/>
            <person name="Cannon C."/>
            <person name="Castanera R."/>
            <person name="Culley D."/>
            <person name="Daum C."/>
            <person name="Ezra D."/>
            <person name="Gonzalez J."/>
            <person name="Henrissat B."/>
            <person name="Kuo A."/>
            <person name="Liang C."/>
            <person name="Lipzen A."/>
            <person name="Lutzoni F."/>
            <person name="Magnuson J."/>
            <person name="Mondo S."/>
            <person name="Nolan M."/>
            <person name="Ohm R."/>
            <person name="Pangilinan J."/>
            <person name="Park H.-J."/>
            <person name="Ramirez L."/>
            <person name="Alfaro M."/>
            <person name="Sun H."/>
            <person name="Tritt A."/>
            <person name="Yoshinaga Y."/>
            <person name="Zwiers L.-H."/>
            <person name="Turgeon B."/>
            <person name="Goodwin S."/>
            <person name="Spatafora J."/>
            <person name="Crous P."/>
            <person name="Grigoriev I."/>
        </authorList>
    </citation>
    <scope>NUCLEOTIDE SEQUENCE</scope>
    <source>
        <strain evidence="11">CBS 480.64</strain>
    </source>
</reference>
<dbReference type="PROSITE" id="PS51352">
    <property type="entry name" value="THIOREDOXIN_2"/>
    <property type="match status" value="1"/>
</dbReference>
<dbReference type="InterPro" id="IPR013740">
    <property type="entry name" value="Redoxin"/>
</dbReference>
<dbReference type="GO" id="GO:0042744">
    <property type="term" value="P:hydrogen peroxide catabolic process"/>
    <property type="evidence" value="ECO:0007669"/>
    <property type="project" value="TreeGrafter"/>
</dbReference>
<sequence>MAPLKAGDKFPQDVKFEYAPITDPDPTACGIPQTYDASKEFSGKKVVLVSVPGAFTPGCQAHHLPPYIKEASKFFNKGVDMIVVIAINDAWVMNAWGKVNGIKPDSKILLMSDTKTQFSKNYGWAAGMGDRNGRWAMVIEKDGTISYAENESNPGQVTVSGADAVLAKL</sequence>
<proteinExistence type="inferred from homology"/>
<dbReference type="GO" id="GO:0005777">
    <property type="term" value="C:peroxisome"/>
    <property type="evidence" value="ECO:0007669"/>
    <property type="project" value="TreeGrafter"/>
</dbReference>
<keyword evidence="3 9" id="KW-0049">Antioxidant</keyword>
<dbReference type="GO" id="GO:0008379">
    <property type="term" value="F:thioredoxin peroxidase activity"/>
    <property type="evidence" value="ECO:0007669"/>
    <property type="project" value="InterPro"/>
</dbReference>
<dbReference type="PANTHER" id="PTHR10430">
    <property type="entry name" value="PEROXIREDOXIN"/>
    <property type="match status" value="1"/>
</dbReference>
<feature type="active site" description="Cysteine sulfenic acid (-SOH) intermediate" evidence="8">
    <location>
        <position position="59"/>
    </location>
</feature>
<dbReference type="SUPFAM" id="SSF52833">
    <property type="entry name" value="Thioredoxin-like"/>
    <property type="match status" value="1"/>
</dbReference>
<gene>
    <name evidence="11" type="ORF">K470DRAFT_271863</name>
</gene>
<protein>
    <recommendedName>
        <fullName evidence="6">Thioredoxin peroxidase</fullName>
    </recommendedName>
    <alternativeName>
        <fullName evidence="7">Thioredoxin-dependent peroxiredoxin</fullName>
    </alternativeName>
</protein>
<evidence type="ECO:0000256" key="8">
    <source>
        <dbReference type="PIRSR" id="PIRSR637944-1"/>
    </source>
</evidence>
<dbReference type="AlphaFoldDB" id="A0A6A7BVI7"/>
<organism evidence="11 12">
    <name type="scientific">Piedraia hortae CBS 480.64</name>
    <dbReference type="NCBI Taxonomy" id="1314780"/>
    <lineage>
        <taxon>Eukaryota</taxon>
        <taxon>Fungi</taxon>
        <taxon>Dikarya</taxon>
        <taxon>Ascomycota</taxon>
        <taxon>Pezizomycotina</taxon>
        <taxon>Dothideomycetes</taxon>
        <taxon>Dothideomycetidae</taxon>
        <taxon>Capnodiales</taxon>
        <taxon>Piedraiaceae</taxon>
        <taxon>Piedraia</taxon>
    </lineage>
</organism>
<keyword evidence="12" id="KW-1185">Reference proteome</keyword>
<feature type="domain" description="Thioredoxin" evidence="10">
    <location>
        <begin position="4"/>
        <end position="169"/>
    </location>
</feature>
<evidence type="ECO:0000256" key="6">
    <source>
        <dbReference type="ARBA" id="ARBA00032824"/>
    </source>
</evidence>
<dbReference type="Gene3D" id="3.40.30.10">
    <property type="entry name" value="Glutaredoxin"/>
    <property type="match status" value="1"/>
</dbReference>
<keyword evidence="5 9" id="KW-0676">Redox-active center</keyword>
<keyword evidence="4 9" id="KW-0560">Oxidoreductase</keyword>
<evidence type="ECO:0000256" key="1">
    <source>
        <dbReference type="ARBA" id="ARBA00010505"/>
    </source>
</evidence>